<feature type="domain" description="Glycosyl transferase family 1" evidence="3">
    <location>
        <begin position="188"/>
        <end position="352"/>
    </location>
</feature>
<name>A0ABV2UW56_9ACTN</name>
<evidence type="ECO:0000259" key="3">
    <source>
        <dbReference type="Pfam" id="PF00534"/>
    </source>
</evidence>
<dbReference type="Pfam" id="PF13439">
    <property type="entry name" value="Glyco_transf_4"/>
    <property type="match status" value="1"/>
</dbReference>
<evidence type="ECO:0000313" key="5">
    <source>
        <dbReference type="EMBL" id="MET9844684.1"/>
    </source>
</evidence>
<dbReference type="EC" id="2.4.-.-" evidence="5"/>
<gene>
    <name evidence="5" type="ORF">ABZZ21_08885</name>
</gene>
<dbReference type="Pfam" id="PF00534">
    <property type="entry name" value="Glycos_transf_1"/>
    <property type="match status" value="1"/>
</dbReference>
<evidence type="ECO:0000259" key="4">
    <source>
        <dbReference type="Pfam" id="PF13439"/>
    </source>
</evidence>
<feature type="domain" description="Glycosyltransferase subfamily 4-like N-terminal" evidence="4">
    <location>
        <begin position="53"/>
        <end position="178"/>
    </location>
</feature>
<proteinExistence type="predicted"/>
<dbReference type="Proteomes" id="UP001550210">
    <property type="component" value="Unassembled WGS sequence"/>
</dbReference>
<protein>
    <submittedName>
        <fullName evidence="5">Glycosyltransferase</fullName>
        <ecNumber evidence="5">2.4.-.-</ecNumber>
    </submittedName>
</protein>
<keyword evidence="6" id="KW-1185">Reference proteome</keyword>
<dbReference type="PANTHER" id="PTHR45947">
    <property type="entry name" value="SULFOQUINOVOSYL TRANSFERASE SQD2"/>
    <property type="match status" value="1"/>
</dbReference>
<dbReference type="InterPro" id="IPR001296">
    <property type="entry name" value="Glyco_trans_1"/>
</dbReference>
<dbReference type="RefSeq" id="WP_355394641.1">
    <property type="nucleotide sequence ID" value="NZ_JBEGHN010000012.1"/>
</dbReference>
<evidence type="ECO:0000256" key="2">
    <source>
        <dbReference type="ARBA" id="ARBA00022679"/>
    </source>
</evidence>
<dbReference type="SUPFAM" id="SSF53756">
    <property type="entry name" value="UDP-Glycosyltransferase/glycogen phosphorylase"/>
    <property type="match status" value="1"/>
</dbReference>
<reference evidence="5 6" key="1">
    <citation type="submission" date="2024-06" db="EMBL/GenBank/DDBJ databases">
        <title>The Natural Products Discovery Center: Release of the First 8490 Sequenced Strains for Exploring Actinobacteria Biosynthetic Diversity.</title>
        <authorList>
            <person name="Kalkreuter E."/>
            <person name="Kautsar S.A."/>
            <person name="Yang D."/>
            <person name="Bader C.D."/>
            <person name="Teijaro C.N."/>
            <person name="Fluegel L."/>
            <person name="Davis C.M."/>
            <person name="Simpson J.R."/>
            <person name="Lauterbach L."/>
            <person name="Steele A.D."/>
            <person name="Gui C."/>
            <person name="Meng S."/>
            <person name="Li G."/>
            <person name="Viehrig K."/>
            <person name="Ye F."/>
            <person name="Su P."/>
            <person name="Kiefer A.F."/>
            <person name="Nichols A."/>
            <person name="Cepeda A.J."/>
            <person name="Yan W."/>
            <person name="Fan B."/>
            <person name="Jiang Y."/>
            <person name="Adhikari A."/>
            <person name="Zheng C.-J."/>
            <person name="Schuster L."/>
            <person name="Cowan T.M."/>
            <person name="Smanski M.J."/>
            <person name="Chevrette M.G."/>
            <person name="De Carvalho L.P.S."/>
            <person name="Shen B."/>
        </authorList>
    </citation>
    <scope>NUCLEOTIDE SEQUENCE [LARGE SCALE GENOMIC DNA]</scope>
    <source>
        <strain evidence="5 6">NPDC006434</strain>
    </source>
</reference>
<dbReference type="GO" id="GO:0016757">
    <property type="term" value="F:glycosyltransferase activity"/>
    <property type="evidence" value="ECO:0007669"/>
    <property type="project" value="UniProtKB-KW"/>
</dbReference>
<dbReference type="Gene3D" id="3.40.50.2000">
    <property type="entry name" value="Glycogen Phosphorylase B"/>
    <property type="match status" value="2"/>
</dbReference>
<dbReference type="InterPro" id="IPR050194">
    <property type="entry name" value="Glycosyltransferase_grp1"/>
</dbReference>
<dbReference type="InterPro" id="IPR028098">
    <property type="entry name" value="Glyco_trans_4-like_N"/>
</dbReference>
<keyword evidence="1 5" id="KW-0328">Glycosyltransferase</keyword>
<evidence type="ECO:0000313" key="6">
    <source>
        <dbReference type="Proteomes" id="UP001550210"/>
    </source>
</evidence>
<organism evidence="5 6">
    <name type="scientific">Streptomyces ossamyceticus</name>
    <dbReference type="NCBI Taxonomy" id="249581"/>
    <lineage>
        <taxon>Bacteria</taxon>
        <taxon>Bacillati</taxon>
        <taxon>Actinomycetota</taxon>
        <taxon>Actinomycetes</taxon>
        <taxon>Kitasatosporales</taxon>
        <taxon>Streptomycetaceae</taxon>
        <taxon>Streptomyces</taxon>
    </lineage>
</organism>
<accession>A0ABV2UW56</accession>
<keyword evidence="2 5" id="KW-0808">Transferase</keyword>
<dbReference type="PANTHER" id="PTHR45947:SF14">
    <property type="entry name" value="SLL1723 PROTEIN"/>
    <property type="match status" value="1"/>
</dbReference>
<sequence>MAQRVAWYSEWVLPRSETFVAHQLRAMSGIETALFGVDHVPGMEVPGRTFVLGRDRTLGSAEALVWKSVRRAPRLESAVRAFRPDLLIAHHLQNAWRVARLAEGSGIPLAAMCHGSDLLSIGGAGPPGSRGMRQLAANWSRLLETVRLFLPVSWFLGERLVRAGAAPSRVAVHHLGVPIPDGADLGSAADRSGVLFVGRLVENKGCDLLLRAVGTLAQSRRVEVTVVGDGPQRAGLQRQADRLPPGAVVRFLGGGLPHRTVLELMKRHRVVCMPSVEISTGVSEGLGLVACEAAAHGRPAVVFDTGGLPETVVHGATGLVVPQRDVRRLAEALDTVLTDDSIAHDMGLAARSMAVDRFDFLVQGARLRGLLSAHGLLAVETRK</sequence>
<evidence type="ECO:0000256" key="1">
    <source>
        <dbReference type="ARBA" id="ARBA00022676"/>
    </source>
</evidence>
<comment type="caution">
    <text evidence="5">The sequence shown here is derived from an EMBL/GenBank/DDBJ whole genome shotgun (WGS) entry which is preliminary data.</text>
</comment>
<dbReference type="EMBL" id="JBEXPZ010000009">
    <property type="protein sequence ID" value="MET9844684.1"/>
    <property type="molecule type" value="Genomic_DNA"/>
</dbReference>